<dbReference type="SUPFAM" id="SSF52833">
    <property type="entry name" value="Thioredoxin-like"/>
    <property type="match status" value="1"/>
</dbReference>
<dbReference type="PROSITE" id="PS51118">
    <property type="entry name" value="HTH_HXLR"/>
    <property type="match status" value="1"/>
</dbReference>
<evidence type="ECO:0000259" key="5">
    <source>
        <dbReference type="PROSITE" id="PS51118"/>
    </source>
</evidence>
<comment type="caution">
    <text evidence="6">The sequence shown here is derived from an EMBL/GenBank/DDBJ whole genome shotgun (WGS) entry which is preliminary data.</text>
</comment>
<dbReference type="Proteomes" id="UP001490365">
    <property type="component" value="Unassembled WGS sequence"/>
</dbReference>
<organism evidence="6 7">
    <name type="scientific">Streptomyces sp. 900105755</name>
    <dbReference type="NCBI Taxonomy" id="3154389"/>
    <lineage>
        <taxon>Bacteria</taxon>
        <taxon>Bacillati</taxon>
        <taxon>Actinomycetota</taxon>
        <taxon>Actinomycetes</taxon>
        <taxon>Kitasatosporales</taxon>
        <taxon>Streptomycetaceae</taxon>
        <taxon>Streptomyces</taxon>
    </lineage>
</organism>
<evidence type="ECO:0000256" key="4">
    <source>
        <dbReference type="SAM" id="MobiDB-lite"/>
    </source>
</evidence>
<evidence type="ECO:0000313" key="6">
    <source>
        <dbReference type="EMBL" id="MER6268809.1"/>
    </source>
</evidence>
<keyword evidence="7" id="KW-1185">Reference proteome</keyword>
<accession>A0ABV1TFJ5</accession>
<keyword evidence="2" id="KW-0238">DNA-binding</keyword>
<evidence type="ECO:0000256" key="2">
    <source>
        <dbReference type="ARBA" id="ARBA00023125"/>
    </source>
</evidence>
<dbReference type="Pfam" id="PF00578">
    <property type="entry name" value="AhpC-TSA"/>
    <property type="match status" value="1"/>
</dbReference>
<dbReference type="InterPro" id="IPR036249">
    <property type="entry name" value="Thioredoxin-like_sf"/>
</dbReference>
<keyword evidence="3" id="KW-0804">Transcription</keyword>
<dbReference type="PANTHER" id="PTHR33204:SF18">
    <property type="entry name" value="TRANSCRIPTIONAL REGULATORY PROTEIN"/>
    <property type="match status" value="1"/>
</dbReference>
<dbReference type="InterPro" id="IPR036390">
    <property type="entry name" value="WH_DNA-bd_sf"/>
</dbReference>
<feature type="domain" description="HTH hxlR-type" evidence="5">
    <location>
        <begin position="10"/>
        <end position="107"/>
    </location>
</feature>
<sequence length="300" mass="32560">MRMHNADETCGVAQAALVLGDWWNVLVLREVARGHVRFDALAAEIGLSRKVLTERLGGLVAQGVLRRALYQRRPVRYEYLLTDAGTALLPVLVAMQDWGDRWALGDGTLTATAEADGAEHARVHALPGTRLPEGLDLPGTVGTGPGTEGADLPLIPPDAPATVLFAYPGTGVEWGPIPGAAGCTLENRLFRDAWPDFHRAGVAVRGTSTQLPYEQQEFARAEQLPYPLLSDAAHQLAAALRLPVFRGAGRLRHKRLILVVDAERTVRHTLFPVTDIPHAVEESLRLATALRNPVARDDRS</sequence>
<dbReference type="Pfam" id="PF01638">
    <property type="entry name" value="HxlR"/>
    <property type="match status" value="1"/>
</dbReference>
<reference evidence="6 7" key="1">
    <citation type="submission" date="2024-06" db="EMBL/GenBank/DDBJ databases">
        <title>The Natural Products Discovery Center: Release of the First 8490 Sequenced Strains for Exploring Actinobacteria Biosynthetic Diversity.</title>
        <authorList>
            <person name="Kalkreuter E."/>
            <person name="Kautsar S.A."/>
            <person name="Yang D."/>
            <person name="Bader C.D."/>
            <person name="Teijaro C.N."/>
            <person name="Fluegel L."/>
            <person name="Davis C.M."/>
            <person name="Simpson J.R."/>
            <person name="Lauterbach L."/>
            <person name="Steele A.D."/>
            <person name="Gui C."/>
            <person name="Meng S."/>
            <person name="Li G."/>
            <person name="Viehrig K."/>
            <person name="Ye F."/>
            <person name="Su P."/>
            <person name="Kiefer A.F."/>
            <person name="Nichols A."/>
            <person name="Cepeda A.J."/>
            <person name="Yan W."/>
            <person name="Fan B."/>
            <person name="Jiang Y."/>
            <person name="Adhikari A."/>
            <person name="Zheng C.-J."/>
            <person name="Schuster L."/>
            <person name="Cowan T.M."/>
            <person name="Smanski M.J."/>
            <person name="Chevrette M.G."/>
            <person name="De Carvalho L.P.S."/>
            <person name="Shen B."/>
        </authorList>
    </citation>
    <scope>NUCLEOTIDE SEQUENCE [LARGE SCALE GENOMIC DNA]</scope>
    <source>
        <strain evidence="6 7">NPDC001694</strain>
    </source>
</reference>
<dbReference type="RefSeq" id="WP_351957408.1">
    <property type="nucleotide sequence ID" value="NZ_JBEOZM010000006.1"/>
</dbReference>
<dbReference type="PANTHER" id="PTHR33204">
    <property type="entry name" value="TRANSCRIPTIONAL REGULATOR, MARR FAMILY"/>
    <property type="match status" value="1"/>
</dbReference>
<evidence type="ECO:0000256" key="3">
    <source>
        <dbReference type="ARBA" id="ARBA00023163"/>
    </source>
</evidence>
<gene>
    <name evidence="6" type="ORF">ABT211_16130</name>
</gene>
<dbReference type="Gene3D" id="3.40.30.10">
    <property type="entry name" value="Glutaredoxin"/>
    <property type="match status" value="1"/>
</dbReference>
<dbReference type="SUPFAM" id="SSF46785">
    <property type="entry name" value="Winged helix' DNA-binding domain"/>
    <property type="match status" value="1"/>
</dbReference>
<dbReference type="InterPro" id="IPR002577">
    <property type="entry name" value="HTH_HxlR"/>
</dbReference>
<feature type="region of interest" description="Disordered" evidence="4">
    <location>
        <begin position="133"/>
        <end position="152"/>
    </location>
</feature>
<name>A0ABV1TFJ5_9ACTN</name>
<evidence type="ECO:0000256" key="1">
    <source>
        <dbReference type="ARBA" id="ARBA00023015"/>
    </source>
</evidence>
<dbReference type="InterPro" id="IPR000866">
    <property type="entry name" value="AhpC/TSA"/>
</dbReference>
<dbReference type="EMBL" id="JBEOZM010000006">
    <property type="protein sequence ID" value="MER6268809.1"/>
    <property type="molecule type" value="Genomic_DNA"/>
</dbReference>
<dbReference type="Gene3D" id="1.10.10.10">
    <property type="entry name" value="Winged helix-like DNA-binding domain superfamily/Winged helix DNA-binding domain"/>
    <property type="match status" value="1"/>
</dbReference>
<protein>
    <submittedName>
        <fullName evidence="6">Winged helix-turn-helix transcriptional regulator</fullName>
    </submittedName>
</protein>
<evidence type="ECO:0000313" key="7">
    <source>
        <dbReference type="Proteomes" id="UP001490365"/>
    </source>
</evidence>
<dbReference type="InterPro" id="IPR036388">
    <property type="entry name" value="WH-like_DNA-bd_sf"/>
</dbReference>
<proteinExistence type="predicted"/>
<keyword evidence="1" id="KW-0805">Transcription regulation</keyword>